<protein>
    <recommendedName>
        <fullName evidence="4">rRNA-processing protein FYV7</fullName>
    </recommendedName>
</protein>
<sequence length="77" mass="9219">MGKTKKSNPYGLSLKKAEEHKKKKIQEKEEKEKLLKQKKVKKRERYNRKRILLRKTKKGQPILSSTVNMILEKVKNE</sequence>
<evidence type="ECO:0000313" key="2">
    <source>
        <dbReference type="EMBL" id="KAK6589446.1"/>
    </source>
</evidence>
<gene>
    <name evidence="2" type="ORF">RS030_203179</name>
</gene>
<feature type="region of interest" description="Disordered" evidence="1">
    <location>
        <begin position="1"/>
        <end position="47"/>
    </location>
</feature>
<feature type="compositionally biased region" description="Basic residues" evidence="1">
    <location>
        <begin position="36"/>
        <end position="47"/>
    </location>
</feature>
<accession>A0AAV9XXN9</accession>
<feature type="compositionally biased region" description="Basic and acidic residues" evidence="1">
    <location>
        <begin position="15"/>
        <end position="35"/>
    </location>
</feature>
<comment type="caution">
    <text evidence="2">The sequence shown here is derived from an EMBL/GenBank/DDBJ whole genome shotgun (WGS) entry which is preliminary data.</text>
</comment>
<dbReference type="Proteomes" id="UP001311799">
    <property type="component" value="Unassembled WGS sequence"/>
</dbReference>
<dbReference type="Pfam" id="PF08524">
    <property type="entry name" value="rRNA_processing"/>
    <property type="match status" value="1"/>
</dbReference>
<dbReference type="EMBL" id="JAWDEY010000012">
    <property type="protein sequence ID" value="KAK6589446.1"/>
    <property type="molecule type" value="Genomic_DNA"/>
</dbReference>
<name>A0AAV9XXN9_9CRYT</name>
<organism evidence="2 3">
    <name type="scientific">Cryptosporidium xiaoi</name>
    <dbReference type="NCBI Taxonomy" id="659607"/>
    <lineage>
        <taxon>Eukaryota</taxon>
        <taxon>Sar</taxon>
        <taxon>Alveolata</taxon>
        <taxon>Apicomplexa</taxon>
        <taxon>Conoidasida</taxon>
        <taxon>Coccidia</taxon>
        <taxon>Eucoccidiorida</taxon>
        <taxon>Eimeriorina</taxon>
        <taxon>Cryptosporidiidae</taxon>
        <taxon>Cryptosporidium</taxon>
    </lineage>
</organism>
<evidence type="ECO:0000313" key="3">
    <source>
        <dbReference type="Proteomes" id="UP001311799"/>
    </source>
</evidence>
<dbReference type="AlphaFoldDB" id="A0AAV9XXN9"/>
<keyword evidence="3" id="KW-1185">Reference proteome</keyword>
<evidence type="ECO:0000256" key="1">
    <source>
        <dbReference type="SAM" id="MobiDB-lite"/>
    </source>
</evidence>
<reference evidence="2 3" key="1">
    <citation type="submission" date="2023-10" db="EMBL/GenBank/DDBJ databases">
        <title>Comparative genomics analysis reveals potential genetic determinants of host preference in Cryptosporidium xiaoi.</title>
        <authorList>
            <person name="Xiao L."/>
            <person name="Li J."/>
        </authorList>
    </citation>
    <scope>NUCLEOTIDE SEQUENCE [LARGE SCALE GENOMIC DNA]</scope>
    <source>
        <strain evidence="2 3">52996</strain>
    </source>
</reference>
<evidence type="ECO:0008006" key="4">
    <source>
        <dbReference type="Google" id="ProtNLM"/>
    </source>
</evidence>
<proteinExistence type="predicted"/>
<dbReference type="InterPro" id="IPR013730">
    <property type="entry name" value="Fyv7/TAP26"/>
</dbReference>